<organism evidence="1 2">
    <name type="scientific">Phenylobacterium deserti</name>
    <dbReference type="NCBI Taxonomy" id="1914756"/>
    <lineage>
        <taxon>Bacteria</taxon>
        <taxon>Pseudomonadati</taxon>
        <taxon>Pseudomonadota</taxon>
        <taxon>Alphaproteobacteria</taxon>
        <taxon>Caulobacterales</taxon>
        <taxon>Caulobacteraceae</taxon>
        <taxon>Phenylobacterium</taxon>
    </lineage>
</organism>
<dbReference type="AlphaFoldDB" id="A0A328AE34"/>
<keyword evidence="2" id="KW-1185">Reference proteome</keyword>
<evidence type="ECO:0000313" key="2">
    <source>
        <dbReference type="Proteomes" id="UP000249725"/>
    </source>
</evidence>
<comment type="caution">
    <text evidence="1">The sequence shown here is derived from an EMBL/GenBank/DDBJ whole genome shotgun (WGS) entry which is preliminary data.</text>
</comment>
<dbReference type="EMBL" id="QFYR01000002">
    <property type="protein sequence ID" value="RAK52747.1"/>
    <property type="molecule type" value="Genomic_DNA"/>
</dbReference>
<sequence length="70" mass="7680">MVTHYVLIAALLALCGVSFGESEQLGLRLAVLHLSEPQPSRRSRSVAQSPETSMAWRSRCCLFASGFRLS</sequence>
<reference evidence="2" key="1">
    <citation type="submission" date="2018-05" db="EMBL/GenBank/DDBJ databases">
        <authorList>
            <person name="Li X."/>
        </authorList>
    </citation>
    <scope>NUCLEOTIDE SEQUENCE [LARGE SCALE GENOMIC DNA]</scope>
    <source>
        <strain evidence="2">YIM 73061</strain>
    </source>
</reference>
<dbReference type="Proteomes" id="UP000249725">
    <property type="component" value="Unassembled WGS sequence"/>
</dbReference>
<evidence type="ECO:0000313" key="1">
    <source>
        <dbReference type="EMBL" id="RAK52747.1"/>
    </source>
</evidence>
<name>A0A328AE34_9CAUL</name>
<proteinExistence type="predicted"/>
<accession>A0A328AE34</accession>
<protein>
    <submittedName>
        <fullName evidence="1">Uncharacterized protein</fullName>
    </submittedName>
</protein>
<gene>
    <name evidence="1" type="ORF">DJ018_11200</name>
</gene>